<sequence length="332" mass="35356">MPPAPVPANESDRLATLRACSLLDTAFDDAFGDLTQLAARLTDSPMAMISLVEEKEQIFKCRVGVEADRTSRDISFCAHAILEPDRTMVVPDTTQDGRFADNPLVTGEAGIRFYAGAPLVTLEGHAIGTLCIADRQPRELGQAQVEMLASLAKAVSKTIALHRAARQVRGLALTDALTGLANRVAFMDALERAMARQRRDGLPFALLYLDLDGFKGVNDRFGHAAGDEVLRATASVLNAALRREDLAARMGGDEFACLLVGGDQPDMAATGERVRAALVQRMAVLGRAVSASVGAVTFRRPPEDAAAALARVDAVMYAAKAAGKDRVIDAEV</sequence>
<evidence type="ECO:0000313" key="2">
    <source>
        <dbReference type="EMBL" id="NGM19187.1"/>
    </source>
</evidence>
<gene>
    <name evidence="2" type="ORF">G3576_04110</name>
</gene>
<dbReference type="PANTHER" id="PTHR43102">
    <property type="entry name" value="SLR1143 PROTEIN"/>
    <property type="match status" value="1"/>
</dbReference>
<dbReference type="Pfam" id="PF01590">
    <property type="entry name" value="GAF"/>
    <property type="match status" value="1"/>
</dbReference>
<dbReference type="Gene3D" id="3.30.70.270">
    <property type="match status" value="1"/>
</dbReference>
<reference evidence="2 3" key="1">
    <citation type="submission" date="2020-03" db="EMBL/GenBank/DDBJ databases">
        <title>Roseomonas stagni sp. nov., isolated from pond water in Japan.</title>
        <authorList>
            <person name="Furuhata K."/>
            <person name="Miyamoto H."/>
            <person name="Goto K."/>
        </authorList>
    </citation>
    <scope>NUCLEOTIDE SEQUENCE [LARGE SCALE GENOMIC DNA]</scope>
    <source>
        <strain evidence="2 3">PeD5</strain>
    </source>
</reference>
<dbReference type="Proteomes" id="UP000475385">
    <property type="component" value="Unassembled WGS sequence"/>
</dbReference>
<feature type="domain" description="GGDEF" evidence="1">
    <location>
        <begin position="202"/>
        <end position="332"/>
    </location>
</feature>
<dbReference type="SMART" id="SM00267">
    <property type="entry name" value="GGDEF"/>
    <property type="match status" value="1"/>
</dbReference>
<dbReference type="InterPro" id="IPR000160">
    <property type="entry name" value="GGDEF_dom"/>
</dbReference>
<organism evidence="2 3">
    <name type="scientific">Falsiroseomonas algicola</name>
    <dbReference type="NCBI Taxonomy" id="2716930"/>
    <lineage>
        <taxon>Bacteria</taxon>
        <taxon>Pseudomonadati</taxon>
        <taxon>Pseudomonadota</taxon>
        <taxon>Alphaproteobacteria</taxon>
        <taxon>Acetobacterales</taxon>
        <taxon>Roseomonadaceae</taxon>
        <taxon>Falsiroseomonas</taxon>
    </lineage>
</organism>
<comment type="caution">
    <text evidence="2">The sequence shown here is derived from an EMBL/GenBank/DDBJ whole genome shotgun (WGS) entry which is preliminary data.</text>
</comment>
<dbReference type="PROSITE" id="PS50887">
    <property type="entry name" value="GGDEF"/>
    <property type="match status" value="1"/>
</dbReference>
<protein>
    <submittedName>
        <fullName evidence="2">Sensor domain-containing diguanylate cyclase</fullName>
    </submittedName>
</protein>
<dbReference type="NCBIfam" id="TIGR00254">
    <property type="entry name" value="GGDEF"/>
    <property type="match status" value="1"/>
</dbReference>
<dbReference type="RefSeq" id="WP_164693024.1">
    <property type="nucleotide sequence ID" value="NZ_JAAIKB010000001.1"/>
</dbReference>
<dbReference type="SUPFAM" id="SSF55781">
    <property type="entry name" value="GAF domain-like"/>
    <property type="match status" value="1"/>
</dbReference>
<proteinExistence type="predicted"/>
<dbReference type="SUPFAM" id="SSF55073">
    <property type="entry name" value="Nucleotide cyclase"/>
    <property type="match status" value="1"/>
</dbReference>
<dbReference type="SMART" id="SM00065">
    <property type="entry name" value="GAF"/>
    <property type="match status" value="1"/>
</dbReference>
<dbReference type="PANTHER" id="PTHR43102:SF2">
    <property type="entry name" value="GAF DOMAIN-CONTAINING PROTEIN"/>
    <property type="match status" value="1"/>
</dbReference>
<dbReference type="EMBL" id="JAAIKB010000001">
    <property type="protein sequence ID" value="NGM19187.1"/>
    <property type="molecule type" value="Genomic_DNA"/>
</dbReference>
<evidence type="ECO:0000313" key="3">
    <source>
        <dbReference type="Proteomes" id="UP000475385"/>
    </source>
</evidence>
<name>A0A6M1LG91_9PROT</name>
<dbReference type="CDD" id="cd01949">
    <property type="entry name" value="GGDEF"/>
    <property type="match status" value="1"/>
</dbReference>
<dbReference type="InterPro" id="IPR029016">
    <property type="entry name" value="GAF-like_dom_sf"/>
</dbReference>
<keyword evidence="3" id="KW-1185">Reference proteome</keyword>
<accession>A0A6M1LG91</accession>
<evidence type="ECO:0000259" key="1">
    <source>
        <dbReference type="PROSITE" id="PS50887"/>
    </source>
</evidence>
<dbReference type="FunFam" id="3.30.70.270:FF:000001">
    <property type="entry name" value="Diguanylate cyclase domain protein"/>
    <property type="match status" value="1"/>
</dbReference>
<dbReference type="InterPro" id="IPR003018">
    <property type="entry name" value="GAF"/>
</dbReference>
<dbReference type="InterPro" id="IPR043128">
    <property type="entry name" value="Rev_trsase/Diguanyl_cyclase"/>
</dbReference>
<dbReference type="AlphaFoldDB" id="A0A6M1LG91"/>
<dbReference type="GO" id="GO:0003824">
    <property type="term" value="F:catalytic activity"/>
    <property type="evidence" value="ECO:0007669"/>
    <property type="project" value="UniProtKB-ARBA"/>
</dbReference>
<dbReference type="InterPro" id="IPR029787">
    <property type="entry name" value="Nucleotide_cyclase"/>
</dbReference>
<dbReference type="Pfam" id="PF00990">
    <property type="entry name" value="GGDEF"/>
    <property type="match status" value="1"/>
</dbReference>
<dbReference type="Gene3D" id="3.30.450.40">
    <property type="match status" value="1"/>
</dbReference>